<dbReference type="AlphaFoldDB" id="A0AAV2N6Z3"/>
<evidence type="ECO:0000256" key="5">
    <source>
        <dbReference type="SAM" id="MobiDB-lite"/>
    </source>
</evidence>
<dbReference type="InterPro" id="IPR007232">
    <property type="entry name" value="Rad52_Rad59_Rad22"/>
</dbReference>
<dbReference type="EMBL" id="OZ034833">
    <property type="protein sequence ID" value="CAL1675452.1"/>
    <property type="molecule type" value="Genomic_DNA"/>
</dbReference>
<dbReference type="Proteomes" id="UP001497644">
    <property type="component" value="Chromosome 10"/>
</dbReference>
<dbReference type="Pfam" id="PF04098">
    <property type="entry name" value="Rad52_Rad22"/>
    <property type="match status" value="1"/>
</dbReference>
<keyword evidence="3" id="KW-0233">DNA recombination</keyword>
<feature type="region of interest" description="Disordered" evidence="5">
    <location>
        <begin position="238"/>
        <end position="264"/>
    </location>
</feature>
<gene>
    <name evidence="6" type="ORF">LPLAT_LOCUS1852</name>
</gene>
<keyword evidence="2" id="KW-0227">DNA damage</keyword>
<evidence type="ECO:0000256" key="2">
    <source>
        <dbReference type="ARBA" id="ARBA00022763"/>
    </source>
</evidence>
<dbReference type="PANTHER" id="PTHR12132">
    <property type="entry name" value="DNA REPAIR AND RECOMBINATION PROTEIN RAD52, RAD59"/>
    <property type="match status" value="1"/>
</dbReference>
<dbReference type="PANTHER" id="PTHR12132:SF1">
    <property type="entry name" value="DNA REPAIR PROTEIN RAD52 HOMOLOG"/>
    <property type="match status" value="1"/>
</dbReference>
<protein>
    <recommendedName>
        <fullName evidence="8">DNA repair protein RAD52-like protein</fullName>
    </recommendedName>
</protein>
<keyword evidence="4" id="KW-0234">DNA repair</keyword>
<accession>A0AAV2N6Z3</accession>
<evidence type="ECO:0000256" key="3">
    <source>
        <dbReference type="ARBA" id="ARBA00023172"/>
    </source>
</evidence>
<dbReference type="GO" id="GO:0045002">
    <property type="term" value="P:double-strand break repair via single-strand annealing"/>
    <property type="evidence" value="ECO:0007669"/>
    <property type="project" value="TreeGrafter"/>
</dbReference>
<proteinExistence type="inferred from homology"/>
<evidence type="ECO:0000313" key="7">
    <source>
        <dbReference type="Proteomes" id="UP001497644"/>
    </source>
</evidence>
<dbReference type="SUPFAM" id="SSF54768">
    <property type="entry name" value="dsRNA-binding domain-like"/>
    <property type="match status" value="1"/>
</dbReference>
<evidence type="ECO:0008006" key="8">
    <source>
        <dbReference type="Google" id="ProtNLM"/>
    </source>
</evidence>
<name>A0AAV2N6Z3_9HYME</name>
<dbReference type="InterPro" id="IPR042525">
    <property type="entry name" value="Rad52_Rad59_Rad22_sf"/>
</dbReference>
<dbReference type="GO" id="GO:0005634">
    <property type="term" value="C:nucleus"/>
    <property type="evidence" value="ECO:0007669"/>
    <property type="project" value="TreeGrafter"/>
</dbReference>
<reference evidence="6" key="1">
    <citation type="submission" date="2024-04" db="EMBL/GenBank/DDBJ databases">
        <authorList>
            <consortium name="Molecular Ecology Group"/>
        </authorList>
    </citation>
    <scope>NUCLEOTIDE SEQUENCE</scope>
</reference>
<comment type="similarity">
    <text evidence="1">Belongs to the RAD52 family.</text>
</comment>
<dbReference type="Gene3D" id="3.30.390.80">
    <property type="entry name" value="DNA repair protein Rad52/59/22"/>
    <property type="match status" value="1"/>
</dbReference>
<keyword evidence="7" id="KW-1185">Reference proteome</keyword>
<sequence>MYNGHDFLSCIKIPTTKQAATKKSEKIEPMDFAADHRDLISTANKIFGEGKWNHTVVHQTLDYVEVIGAKCSVGCVSFVKVQLENGNFHEDVGYYSAEESTKGLSIHNARIGSAVNGLRRVLLSFGDKIETELQLQKQINPEQTDDIRKNMVRSSDKQTEEKSNVSVQEPVIKIEHEHLESDKNKDSILVPIVKPIVKMVTTDTNPSSSSLSKISPQEIFQSSVDNKKLVTVQNDKADTKIEQESKQASSANEIQRLERKRRQMEKQMEFKKRMMEKGGLVLNNDKKPNPKY</sequence>
<evidence type="ECO:0000313" key="6">
    <source>
        <dbReference type="EMBL" id="CAL1675452.1"/>
    </source>
</evidence>
<organism evidence="6 7">
    <name type="scientific">Lasius platythorax</name>
    <dbReference type="NCBI Taxonomy" id="488582"/>
    <lineage>
        <taxon>Eukaryota</taxon>
        <taxon>Metazoa</taxon>
        <taxon>Ecdysozoa</taxon>
        <taxon>Arthropoda</taxon>
        <taxon>Hexapoda</taxon>
        <taxon>Insecta</taxon>
        <taxon>Pterygota</taxon>
        <taxon>Neoptera</taxon>
        <taxon>Endopterygota</taxon>
        <taxon>Hymenoptera</taxon>
        <taxon>Apocrita</taxon>
        <taxon>Aculeata</taxon>
        <taxon>Formicoidea</taxon>
        <taxon>Formicidae</taxon>
        <taxon>Formicinae</taxon>
        <taxon>Lasius</taxon>
        <taxon>Lasius</taxon>
    </lineage>
</organism>
<evidence type="ECO:0000256" key="4">
    <source>
        <dbReference type="ARBA" id="ARBA00023204"/>
    </source>
</evidence>
<dbReference type="InterPro" id="IPR041247">
    <property type="entry name" value="Rad52_fam"/>
</dbReference>
<evidence type="ECO:0000256" key="1">
    <source>
        <dbReference type="ARBA" id="ARBA00006638"/>
    </source>
</evidence>
<dbReference type="GO" id="GO:0006312">
    <property type="term" value="P:mitotic recombination"/>
    <property type="evidence" value="ECO:0007669"/>
    <property type="project" value="TreeGrafter"/>
</dbReference>
<dbReference type="GO" id="GO:0000724">
    <property type="term" value="P:double-strand break repair via homologous recombination"/>
    <property type="evidence" value="ECO:0007669"/>
    <property type="project" value="TreeGrafter"/>
</dbReference>